<protein>
    <submittedName>
        <fullName evidence="2">Uncharacterized protein</fullName>
    </submittedName>
</protein>
<accession>A0A7J8C2A1</accession>
<feature type="region of interest" description="Disordered" evidence="1">
    <location>
        <begin position="100"/>
        <end position="147"/>
    </location>
</feature>
<sequence>MSGLRPSLRPRDIPSHRRTAASRPVVREGRALQSFPGLGHRPPRTICFWSVAARGRGAESSLLVPLHPRCPERPWRLVRLKRPFAPFLSLWRPFRRHSYTTDVNRKGSGRGPRGRSGLGNTRGGRRRGNRKRPLDLGAPAASSPSQGGQLVLGRLLLCALG</sequence>
<dbReference type="EMBL" id="JACASE010000015">
    <property type="protein sequence ID" value="KAF6404957.1"/>
    <property type="molecule type" value="Genomic_DNA"/>
</dbReference>
<proteinExistence type="predicted"/>
<organism evidence="2 3">
    <name type="scientific">Rousettus aegyptiacus</name>
    <name type="common">Egyptian fruit bat</name>
    <name type="synonym">Pteropus aegyptiacus</name>
    <dbReference type="NCBI Taxonomy" id="9407"/>
    <lineage>
        <taxon>Eukaryota</taxon>
        <taxon>Metazoa</taxon>
        <taxon>Chordata</taxon>
        <taxon>Craniata</taxon>
        <taxon>Vertebrata</taxon>
        <taxon>Euteleostomi</taxon>
        <taxon>Mammalia</taxon>
        <taxon>Eutheria</taxon>
        <taxon>Laurasiatheria</taxon>
        <taxon>Chiroptera</taxon>
        <taxon>Yinpterochiroptera</taxon>
        <taxon>Pteropodoidea</taxon>
        <taxon>Pteropodidae</taxon>
        <taxon>Rousettinae</taxon>
        <taxon>Rousettus</taxon>
    </lineage>
</organism>
<evidence type="ECO:0000313" key="3">
    <source>
        <dbReference type="Proteomes" id="UP000593571"/>
    </source>
</evidence>
<evidence type="ECO:0000313" key="2">
    <source>
        <dbReference type="EMBL" id="KAF6404957.1"/>
    </source>
</evidence>
<feature type="region of interest" description="Disordered" evidence="1">
    <location>
        <begin position="1"/>
        <end position="25"/>
    </location>
</feature>
<reference evidence="2 3" key="1">
    <citation type="journal article" date="2020" name="Nature">
        <title>Six reference-quality genomes reveal evolution of bat adaptations.</title>
        <authorList>
            <person name="Jebb D."/>
            <person name="Huang Z."/>
            <person name="Pippel M."/>
            <person name="Hughes G.M."/>
            <person name="Lavrichenko K."/>
            <person name="Devanna P."/>
            <person name="Winkler S."/>
            <person name="Jermiin L.S."/>
            <person name="Skirmuntt E.C."/>
            <person name="Katzourakis A."/>
            <person name="Burkitt-Gray L."/>
            <person name="Ray D.A."/>
            <person name="Sullivan K.A.M."/>
            <person name="Roscito J.G."/>
            <person name="Kirilenko B.M."/>
            <person name="Davalos L.M."/>
            <person name="Corthals A.P."/>
            <person name="Power M.L."/>
            <person name="Jones G."/>
            <person name="Ransome R.D."/>
            <person name="Dechmann D.K.N."/>
            <person name="Locatelli A.G."/>
            <person name="Puechmaille S.J."/>
            <person name="Fedrigo O."/>
            <person name="Jarvis E.D."/>
            <person name="Hiller M."/>
            <person name="Vernes S.C."/>
            <person name="Myers E.W."/>
            <person name="Teeling E.C."/>
        </authorList>
    </citation>
    <scope>NUCLEOTIDE SEQUENCE [LARGE SCALE GENOMIC DNA]</scope>
    <source>
        <strain evidence="2">MRouAeg1</strain>
        <tissue evidence="2">Muscle</tissue>
    </source>
</reference>
<dbReference type="Proteomes" id="UP000593571">
    <property type="component" value="Unassembled WGS sequence"/>
</dbReference>
<comment type="caution">
    <text evidence="2">The sequence shown here is derived from an EMBL/GenBank/DDBJ whole genome shotgun (WGS) entry which is preliminary data.</text>
</comment>
<dbReference type="AlphaFoldDB" id="A0A7J8C2A1"/>
<feature type="compositionally biased region" description="Gly residues" evidence="1">
    <location>
        <begin position="109"/>
        <end position="122"/>
    </location>
</feature>
<keyword evidence="3" id="KW-1185">Reference proteome</keyword>
<name>A0A7J8C2A1_ROUAE</name>
<gene>
    <name evidence="2" type="ORF">HJG63_009286</name>
</gene>
<evidence type="ECO:0000256" key="1">
    <source>
        <dbReference type="SAM" id="MobiDB-lite"/>
    </source>
</evidence>